<dbReference type="EMBL" id="QPKB01000012">
    <property type="protein sequence ID" value="RWR96203.1"/>
    <property type="molecule type" value="Genomic_DNA"/>
</dbReference>
<dbReference type="Pfam" id="PF00332">
    <property type="entry name" value="Glyco_hydro_17"/>
    <property type="match status" value="1"/>
</dbReference>
<dbReference type="FunFam" id="3.20.20.80:FF:000005">
    <property type="entry name" value="Glucan endo-1,3-beta-glucosidase 14"/>
    <property type="match status" value="1"/>
</dbReference>
<dbReference type="InterPro" id="IPR017853">
    <property type="entry name" value="GH"/>
</dbReference>
<evidence type="ECO:0000256" key="4">
    <source>
        <dbReference type="ARBA" id="ARBA00022729"/>
    </source>
</evidence>
<keyword evidence="10" id="KW-1185">Reference proteome</keyword>
<evidence type="ECO:0000256" key="1">
    <source>
        <dbReference type="ARBA" id="ARBA00000382"/>
    </source>
</evidence>
<evidence type="ECO:0000313" key="9">
    <source>
        <dbReference type="EMBL" id="RWR96203.1"/>
    </source>
</evidence>
<organism evidence="9 10">
    <name type="scientific">Cinnamomum micranthum f. kanehirae</name>
    <dbReference type="NCBI Taxonomy" id="337451"/>
    <lineage>
        <taxon>Eukaryota</taxon>
        <taxon>Viridiplantae</taxon>
        <taxon>Streptophyta</taxon>
        <taxon>Embryophyta</taxon>
        <taxon>Tracheophyta</taxon>
        <taxon>Spermatophyta</taxon>
        <taxon>Magnoliopsida</taxon>
        <taxon>Magnoliidae</taxon>
        <taxon>Laurales</taxon>
        <taxon>Lauraceae</taxon>
        <taxon>Cinnamomum</taxon>
    </lineage>
</organism>
<keyword evidence="6" id="KW-0326">Glycosidase</keyword>
<dbReference type="OrthoDB" id="77201at2759"/>
<proteinExistence type="inferred from homology"/>
<evidence type="ECO:0000256" key="5">
    <source>
        <dbReference type="ARBA" id="ARBA00022801"/>
    </source>
</evidence>
<dbReference type="Gene3D" id="3.20.20.80">
    <property type="entry name" value="Glycosidases"/>
    <property type="match status" value="1"/>
</dbReference>
<comment type="caution">
    <text evidence="9">The sequence shown here is derived from an EMBL/GenBank/DDBJ whole genome shotgun (WGS) entry which is preliminary data.</text>
</comment>
<feature type="chain" id="PRO_5018557502" description="glucan endo-1,3-beta-D-glucosidase" evidence="8">
    <location>
        <begin position="23"/>
        <end position="400"/>
    </location>
</feature>
<evidence type="ECO:0000256" key="3">
    <source>
        <dbReference type="ARBA" id="ARBA00012780"/>
    </source>
</evidence>
<comment type="catalytic activity">
    <reaction evidence="1">
        <text>Hydrolysis of (1-&gt;3)-beta-D-glucosidic linkages in (1-&gt;3)-beta-D-glucans.</text>
        <dbReference type="EC" id="3.2.1.39"/>
    </reaction>
</comment>
<accession>A0A3S3P909</accession>
<evidence type="ECO:0000256" key="8">
    <source>
        <dbReference type="SAM" id="SignalP"/>
    </source>
</evidence>
<reference evidence="9 10" key="1">
    <citation type="journal article" date="2019" name="Nat. Plants">
        <title>Stout camphor tree genome fills gaps in understanding of flowering plant genome evolution.</title>
        <authorList>
            <person name="Chaw S.M."/>
            <person name="Liu Y.C."/>
            <person name="Wu Y.W."/>
            <person name="Wang H.Y."/>
            <person name="Lin C.I."/>
            <person name="Wu C.S."/>
            <person name="Ke H.M."/>
            <person name="Chang L.Y."/>
            <person name="Hsu C.Y."/>
            <person name="Yang H.T."/>
            <person name="Sudianto E."/>
            <person name="Hsu M.H."/>
            <person name="Wu K.P."/>
            <person name="Wang L.N."/>
            <person name="Leebens-Mack J.H."/>
            <person name="Tsai I.J."/>
        </authorList>
    </citation>
    <scope>NUCLEOTIDE SEQUENCE [LARGE SCALE GENOMIC DNA]</scope>
    <source>
        <strain evidence="10">cv. Chaw 1501</strain>
        <tissue evidence="9">Young leaves</tissue>
    </source>
</reference>
<dbReference type="InterPro" id="IPR044965">
    <property type="entry name" value="Glyco_hydro_17_plant"/>
</dbReference>
<evidence type="ECO:0000256" key="6">
    <source>
        <dbReference type="ARBA" id="ARBA00023295"/>
    </source>
</evidence>
<evidence type="ECO:0000256" key="7">
    <source>
        <dbReference type="RuleBase" id="RU004335"/>
    </source>
</evidence>
<evidence type="ECO:0000313" key="10">
    <source>
        <dbReference type="Proteomes" id="UP000283530"/>
    </source>
</evidence>
<gene>
    <name evidence="9" type="ORF">CKAN_02557300</name>
</gene>
<dbReference type="STRING" id="337451.A0A3S3P909"/>
<comment type="similarity">
    <text evidence="2 7">Belongs to the glycosyl hydrolase 17 family.</text>
</comment>
<dbReference type="InterPro" id="IPR000490">
    <property type="entry name" value="Glyco_hydro_17"/>
</dbReference>
<feature type="signal peptide" evidence="8">
    <location>
        <begin position="1"/>
        <end position="22"/>
    </location>
</feature>
<sequence>MATSSASPSTITSIFLLLSVLAEYGFLQGVATLGINYGQVANNLPSPDRVLTLLSALSITKTRIYDTNPQVLAAFANSGIEVIITVPDNLVSTVMEPQQAVQWVATHVKPYFPSTKITGIAIGNEVFTSNNAALMSNLVPAMTSIHNALVELGLDSSIHVSTANSLAVLTSSFPPSAGVFRDDLASVIKPFLQFLASTRSPFWINAYPFFAYKDDPTGISLDYVLFKPNSGMVDPYTKLHYDNMLYAQVDAVIFAISKMGFGGLEVKVAETGWPSKGDPDEVGATIENAEDYNRNLLQRQAMSEGTPLRPNQKLDVYLFALFNENMKPGATSERNYGLYQPDGTMAYNLGLNVLSTSPGAIATVSLTSSATKTARNEFGSMAYWVLLHMLILQALRRLPI</sequence>
<dbReference type="PANTHER" id="PTHR32227">
    <property type="entry name" value="GLUCAN ENDO-1,3-BETA-GLUCOSIDASE BG1-RELATED-RELATED"/>
    <property type="match status" value="1"/>
</dbReference>
<dbReference type="EC" id="3.2.1.39" evidence="3"/>
<keyword evidence="4 8" id="KW-0732">Signal</keyword>
<dbReference type="Proteomes" id="UP000283530">
    <property type="component" value="Unassembled WGS sequence"/>
</dbReference>
<evidence type="ECO:0000256" key="2">
    <source>
        <dbReference type="ARBA" id="ARBA00008773"/>
    </source>
</evidence>
<protein>
    <recommendedName>
        <fullName evidence="3">glucan endo-1,3-beta-D-glucosidase</fullName>
        <ecNumber evidence="3">3.2.1.39</ecNumber>
    </recommendedName>
</protein>
<dbReference type="GO" id="GO:0042973">
    <property type="term" value="F:glucan endo-1,3-beta-D-glucosidase activity"/>
    <property type="evidence" value="ECO:0007669"/>
    <property type="project" value="UniProtKB-EC"/>
</dbReference>
<name>A0A3S3P909_9MAGN</name>
<keyword evidence="5" id="KW-0378">Hydrolase</keyword>
<dbReference type="SUPFAM" id="SSF51445">
    <property type="entry name" value="(Trans)glycosidases"/>
    <property type="match status" value="1"/>
</dbReference>
<dbReference type="GO" id="GO:0005975">
    <property type="term" value="P:carbohydrate metabolic process"/>
    <property type="evidence" value="ECO:0007669"/>
    <property type="project" value="InterPro"/>
</dbReference>
<dbReference type="AlphaFoldDB" id="A0A3S3P909"/>